<dbReference type="GO" id="GO:0180022">
    <property type="term" value="C:RQC-trigger complex"/>
    <property type="evidence" value="ECO:0007669"/>
    <property type="project" value="UniProtKB-ARBA"/>
</dbReference>
<evidence type="ECO:0000256" key="1">
    <source>
        <dbReference type="ARBA" id="ARBA00004324"/>
    </source>
</evidence>
<dbReference type="FunFam" id="3.40.50.300:FF:000102">
    <property type="entry name" value="RNA helicase, activating signal cointegrator 1"/>
    <property type="match status" value="1"/>
</dbReference>
<dbReference type="Pfam" id="PF02889">
    <property type="entry name" value="Sec63"/>
    <property type="match status" value="2"/>
</dbReference>
<dbReference type="Gene3D" id="3.40.50.300">
    <property type="entry name" value="P-loop containing nucleotide triphosphate hydrolases"/>
    <property type="match status" value="4"/>
</dbReference>
<evidence type="ECO:0000256" key="11">
    <source>
        <dbReference type="ARBA" id="ARBA00023235"/>
    </source>
</evidence>
<feature type="region of interest" description="Disordered" evidence="13">
    <location>
        <begin position="347"/>
        <end position="370"/>
    </location>
</feature>
<dbReference type="FunFam" id="1.10.10.10:FF:000012">
    <property type="entry name" value="U5 small nuclear ribonucleoprotein helicase"/>
    <property type="match status" value="1"/>
</dbReference>
<proteinExistence type="predicted"/>
<dbReference type="SUPFAM" id="SSF81296">
    <property type="entry name" value="E set domains"/>
    <property type="match status" value="1"/>
</dbReference>
<evidence type="ECO:0000256" key="4">
    <source>
        <dbReference type="ARBA" id="ARBA00022737"/>
    </source>
</evidence>
<organism evidence="16 17">
    <name type="scientific">Rotaria sordida</name>
    <dbReference type="NCBI Taxonomy" id="392033"/>
    <lineage>
        <taxon>Eukaryota</taxon>
        <taxon>Metazoa</taxon>
        <taxon>Spiralia</taxon>
        <taxon>Gnathifera</taxon>
        <taxon>Rotifera</taxon>
        <taxon>Eurotatoria</taxon>
        <taxon>Bdelloidea</taxon>
        <taxon>Philodinida</taxon>
        <taxon>Philodinidae</taxon>
        <taxon>Rotaria</taxon>
    </lineage>
</organism>
<dbReference type="GO" id="GO:0004386">
    <property type="term" value="F:helicase activity"/>
    <property type="evidence" value="ECO:0007669"/>
    <property type="project" value="UniProtKB-KW"/>
</dbReference>
<evidence type="ECO:0000256" key="3">
    <source>
        <dbReference type="ARBA" id="ARBA00022490"/>
    </source>
</evidence>
<dbReference type="InterPro" id="IPR004179">
    <property type="entry name" value="Sec63-dom"/>
</dbReference>
<evidence type="ECO:0000256" key="5">
    <source>
        <dbReference type="ARBA" id="ARBA00022741"/>
    </source>
</evidence>
<evidence type="ECO:0000259" key="15">
    <source>
        <dbReference type="PROSITE" id="PS51194"/>
    </source>
</evidence>
<dbReference type="FunFam" id="1.10.3380.10:FF:000001">
    <property type="entry name" value="U5 small nuclear ribonucleoprotein helicase"/>
    <property type="match status" value="1"/>
</dbReference>
<evidence type="ECO:0000256" key="8">
    <source>
        <dbReference type="ARBA" id="ARBA00022806"/>
    </source>
</evidence>
<dbReference type="CDD" id="cd18022">
    <property type="entry name" value="DEXHc_ASCC3_2"/>
    <property type="match status" value="1"/>
</dbReference>
<dbReference type="Pfam" id="PF00271">
    <property type="entry name" value="Helicase_C"/>
    <property type="match status" value="2"/>
</dbReference>
<evidence type="ECO:0000256" key="6">
    <source>
        <dbReference type="ARBA" id="ARBA00022763"/>
    </source>
</evidence>
<evidence type="ECO:0000256" key="2">
    <source>
        <dbReference type="ARBA" id="ARBA00004514"/>
    </source>
</evidence>
<dbReference type="FunFam" id="3.40.50.300:FF:000231">
    <property type="entry name" value="Activating signal cointegrator 1 complex subunit 3"/>
    <property type="match status" value="1"/>
</dbReference>
<dbReference type="InterPro" id="IPR011545">
    <property type="entry name" value="DEAD/DEAH_box_helicase_dom"/>
</dbReference>
<dbReference type="CDD" id="cd18795">
    <property type="entry name" value="SF2_C_Ski2"/>
    <property type="match status" value="2"/>
</dbReference>
<dbReference type="InterPro" id="IPR036388">
    <property type="entry name" value="WH-like_DNA-bd_sf"/>
</dbReference>
<dbReference type="GO" id="GO:0005737">
    <property type="term" value="C:cytoplasm"/>
    <property type="evidence" value="ECO:0007669"/>
    <property type="project" value="UniProtKB-SubCell"/>
</dbReference>
<dbReference type="Pfam" id="PF26582">
    <property type="entry name" value="ASCC3_N"/>
    <property type="match status" value="1"/>
</dbReference>
<name>A0A815AGH8_9BILA</name>
<dbReference type="Gene3D" id="1.10.3380.10">
    <property type="entry name" value="Sec63 N-terminal domain-like domain"/>
    <property type="match status" value="3"/>
</dbReference>
<dbReference type="Gene3D" id="2.60.40.150">
    <property type="entry name" value="C2 domain"/>
    <property type="match status" value="2"/>
</dbReference>
<dbReference type="InterPro" id="IPR014756">
    <property type="entry name" value="Ig_E-set"/>
</dbReference>
<evidence type="ECO:0000313" key="17">
    <source>
        <dbReference type="Proteomes" id="UP000663889"/>
    </source>
</evidence>
<dbReference type="FunFam" id="2.60.40.150:FF:000113">
    <property type="entry name" value="activating signal cointegrator 1 complex subunit 3"/>
    <property type="match status" value="1"/>
</dbReference>
<dbReference type="PROSITE" id="PS51192">
    <property type="entry name" value="HELICASE_ATP_BIND_1"/>
    <property type="match status" value="2"/>
</dbReference>
<evidence type="ECO:0000256" key="7">
    <source>
        <dbReference type="ARBA" id="ARBA00022801"/>
    </source>
</evidence>
<dbReference type="InterPro" id="IPR050474">
    <property type="entry name" value="Hel308_SKI2-like"/>
</dbReference>
<evidence type="ECO:0000256" key="10">
    <source>
        <dbReference type="ARBA" id="ARBA00023204"/>
    </source>
</evidence>
<dbReference type="Proteomes" id="UP000663889">
    <property type="component" value="Unassembled WGS sequence"/>
</dbReference>
<dbReference type="GO" id="GO:0005524">
    <property type="term" value="F:ATP binding"/>
    <property type="evidence" value="ECO:0007669"/>
    <property type="project" value="UniProtKB-KW"/>
</dbReference>
<feature type="domain" description="Helicase C-terminal" evidence="15">
    <location>
        <begin position="1601"/>
        <end position="1812"/>
    </location>
</feature>
<dbReference type="InterPro" id="IPR027417">
    <property type="entry name" value="P-loop_NTPase"/>
</dbReference>
<evidence type="ECO:0000256" key="9">
    <source>
        <dbReference type="ARBA" id="ARBA00022840"/>
    </source>
</evidence>
<evidence type="ECO:0000256" key="13">
    <source>
        <dbReference type="SAM" id="MobiDB-lite"/>
    </source>
</evidence>
<evidence type="ECO:0000259" key="14">
    <source>
        <dbReference type="PROSITE" id="PS51192"/>
    </source>
</evidence>
<dbReference type="EMBL" id="CAJNOU010001827">
    <property type="protein sequence ID" value="CAF1257137.1"/>
    <property type="molecule type" value="Genomic_DNA"/>
</dbReference>
<accession>A0A815AGH8</accession>
<feature type="domain" description="Helicase C-terminal" evidence="15">
    <location>
        <begin position="759"/>
        <end position="925"/>
    </location>
</feature>
<keyword evidence="10" id="KW-0234">DNA repair</keyword>
<keyword evidence="8" id="KW-0347">Helicase</keyword>
<dbReference type="GO" id="GO:0003676">
    <property type="term" value="F:nucleic acid binding"/>
    <property type="evidence" value="ECO:0007669"/>
    <property type="project" value="InterPro"/>
</dbReference>
<dbReference type="InterPro" id="IPR001650">
    <property type="entry name" value="Helicase_C-like"/>
</dbReference>
<keyword evidence="3" id="KW-0963">Cytoplasm</keyword>
<keyword evidence="6" id="KW-0227">DNA damage</keyword>
<reference evidence="16" key="1">
    <citation type="submission" date="2021-02" db="EMBL/GenBank/DDBJ databases">
        <authorList>
            <person name="Nowell W R."/>
        </authorList>
    </citation>
    <scope>NUCLEOTIDE SEQUENCE</scope>
</reference>
<feature type="domain" description="Helicase ATP-binding" evidence="14">
    <location>
        <begin position="498"/>
        <end position="683"/>
    </location>
</feature>
<feature type="domain" description="Helicase ATP-binding" evidence="14">
    <location>
        <begin position="1395"/>
        <end position="1570"/>
    </location>
</feature>
<keyword evidence="7" id="KW-0378">Hydrolase</keyword>
<dbReference type="SUPFAM" id="SSF46785">
    <property type="entry name" value="Winged helix' DNA-binding domain"/>
    <property type="match status" value="2"/>
</dbReference>
<dbReference type="SMART" id="SM00487">
    <property type="entry name" value="DEXDc"/>
    <property type="match status" value="2"/>
</dbReference>
<dbReference type="PANTHER" id="PTHR47961">
    <property type="entry name" value="DNA POLYMERASE THETA, PUTATIVE (AFU_ORTHOLOGUE AFUA_1G05260)-RELATED"/>
    <property type="match status" value="1"/>
</dbReference>
<dbReference type="Pfam" id="PF00270">
    <property type="entry name" value="DEAD"/>
    <property type="match status" value="2"/>
</dbReference>
<dbReference type="FunFam" id="2.60.40.150:FF:000004">
    <property type="entry name" value="RNA helicase, activating signal cointegrator 1"/>
    <property type="match status" value="1"/>
</dbReference>
<dbReference type="Gene3D" id="1.10.150.20">
    <property type="entry name" value="5' to 3' exonuclease, C-terminal subdomain"/>
    <property type="match status" value="1"/>
</dbReference>
<keyword evidence="12" id="KW-0539">Nucleus</keyword>
<dbReference type="PIRSF" id="PIRSF039073">
    <property type="entry name" value="BRR2"/>
    <property type="match status" value="1"/>
</dbReference>
<keyword evidence="4" id="KW-0677">Repeat</keyword>
<keyword evidence="11" id="KW-0413">Isomerase</keyword>
<dbReference type="PROSITE" id="PS51194">
    <property type="entry name" value="HELICASE_CTER"/>
    <property type="match status" value="2"/>
</dbReference>
<protein>
    <recommendedName>
        <fullName evidence="18">Activating signal cointegrator 1 complex subunit 3</fullName>
    </recommendedName>
</protein>
<sequence length="2238" mass="258728">MIDYQTYPRVTGSLRAHSNIAVRLHYRGDIDELQRRRQQSLKIESTITLTWNELQQLFLKHSLNSTIESQIKQLRKYAIEFAGSESDSSSIDSVCVYLFELFRNINQIQVSHLKELKLRFPTYTQQLVTQTFDLIRSLINSLKPTFIEEYLSRTISKSSSSSSKPLFGETTVFHPISLSINEPIPWLERLSYDIAYQEQENINNEEITNDILPGIAPSTSSSSSSSSIYTKKWLEDRLRTVLKSRDDRGDLGQQEFCNLVFENLVSNQTDDEIQHSLCDIIGYDHLELISELIQNRQIIIEGILNSAKARPREIIRAPELIQRQTQPIHGPTIIVQSEQEKRLEKQLRKQDRKQQQQQQQTNDFEDEFSNPELLRYERERQLLLATEKRYEKLSNISQTNFSQTNIKYPFVFDQLQEIKQKTAYIGGRNLLLPENIERKSATTYDLVHIPHGEQIKLANLGKNICPELIRYEDLEPLGQILFKDSVKTLNLVQSIVYKTAAFSNENILISAPTGAGKTNIAMLTVLYELRRHYDTKNGVLLNADFKIIYVAPMKALASEMVDNFARRLSSLGLQVKELTGDMQLTKTEIERTHMIITTPEKWDVITRKSTGDTKFVQSVKLLIIDEIHLLHEDRGPVIEALVARTLRQVEQTQESIRIVGLSATLPNYIDIARFLYVNLMTGLFFFDNRFRPVPLAQTFIGIKGANKMAATKNFDDICYDKVLEQIKVGRQQVLVFVHARNATVRTALQLLEYARNRGDIEHFLYKDKDDDGPRDAIQYQDACRHVSHSKNVQLRDLFPNGVGIHHAGMLRQDRNMVEKYFSKGYIKVLVCTATLAWGVNLPAHAVVIKGTELYDSKRGSFVDLSILDVLQIFGRAGRPQFDTNGHGIILTTYDKLQHYLSLLTRQNPIESQFISHLTDNLNAEIVLGTVTTISEACSWLRYTYLNVRMHQSPITYGINANMKAADSNLYSFQRDLIIKAAQELDKAHMIRFEEKTEYLFATDLGRTASHYYINYVTIETINERLSNQKTEYLFATDLGRTASHYYINYVTIETINERLSNRNMTEAELIELASLADEFSQLKVRDDELEELDLLYNDQCHLPVKGGVENIHGKTNILIQAYISRAQLKSFSLISDMSYVNQNVVRLIRALFEVVLKRSWAILSSRLLRLAKMVEQRMWDKINPLWQFSQYINIEILQKLDAKQMTPERLLEMDSKDIGIMIHNTRLGKEIKTYASYIPILQIETQLQPITRTVLRIKLIITAAFKWSDKIHGTNSQQFWIWIEDPDTDNIYHSEYFIITKKQVKLEEPQTIIFTIPIIEPLANQYYVRAISDKWLGSDTTTIISFHNLILPERHMPHTELLDLDPLPITALGNPQYEALYKFKHFNPIQTQLFHCLYHTNNNTLLGSPTGSGKTVAAEIAIFRIFNKYPDMKCVYIAPLKALVRERIQDWKIRFEECLGKKVIELTGDFTPDTRAIQLADVIVTTPEKWDGMSRSWQTRSYVKQVALLIIDEIHMLGEDRGPVLEVIVSRANFISSHTERPLRIVGLSTAVANARDLADWLGITGIIGLYNFRPSVRPVPLEAHIQGYPGKHYCPRCMSMNKPAYKAIRTHSPNKPVLIFVSSRRQTRLTAEELAKYLLNDDYPKQWLHMPEYEMNNLLTQIQDKSLRLTLPFGIGIHHAGLKDRDRHIVEELFVNQRIQILIATSTLAWGVNFPAHLVIIKGTEYYDGKTHRYVDFPITDVLQMMGRAGRPQFDDSGKAVIMVHDVKKNFYKKFLYEPFPVESSLLNVLSDHLNAEIVSGTISTKQEALDYLTWTYFFRRLLVNPSYYHMEPLSNDTNEQVTLNTYLSAIVQRSLDELIRATCIFINEDDQRTLHATVHGRIASHYYISYRTIHMFAQRITSTITLGELIDLISCAYEYAEMPVRHNEDELHKTMIDRIRIPFRTQPQFDSPHLKTNLLIQYHLSRLEFPRVDYVTDLKSCLDQIIRIIQALIDLCAHKALLSPCLLSINLLQMIIQARWITDPDFLTLPHIIDQSFTRIFSSYLCQLIDIKRETLNNMLQTHLQSTQIDDIYEYLIRLPQIELNFNIRGFWSTNEETRQLPTNVHADQEYTLQITLKRINRIRRNDFRQLTTSSVTKPKDESWIFILGNSDTGELICIKRINQIIRSHTTISVSFVTSNILGRQRLTIYFLSDGYLGLDQQYDFFLDIEKASLQTQINTELDSLVDELDRRLAAL</sequence>
<keyword evidence="9" id="KW-0067">ATP-binding</keyword>
<dbReference type="SMART" id="SM00490">
    <property type="entry name" value="HELICc"/>
    <property type="match status" value="2"/>
</dbReference>
<dbReference type="InterPro" id="IPR058856">
    <property type="entry name" value="ASCC3_N"/>
</dbReference>
<dbReference type="SUPFAM" id="SSF52540">
    <property type="entry name" value="P-loop containing nucleoside triphosphate hydrolases"/>
    <property type="match status" value="3"/>
</dbReference>
<dbReference type="Gene3D" id="1.10.10.10">
    <property type="entry name" value="Winged helix-like DNA-binding domain superfamily/Winged helix DNA-binding domain"/>
    <property type="match status" value="2"/>
</dbReference>
<dbReference type="Pfam" id="PF23445">
    <property type="entry name" value="WHD_SNRNP200"/>
    <property type="match status" value="2"/>
</dbReference>
<dbReference type="SMART" id="SM00973">
    <property type="entry name" value="Sec63"/>
    <property type="match status" value="2"/>
</dbReference>
<dbReference type="GO" id="GO:0016787">
    <property type="term" value="F:hydrolase activity"/>
    <property type="evidence" value="ECO:0007669"/>
    <property type="project" value="UniProtKB-KW"/>
</dbReference>
<dbReference type="InterPro" id="IPR057842">
    <property type="entry name" value="WH_MER3"/>
</dbReference>
<dbReference type="SMART" id="SM00382">
    <property type="entry name" value="AAA"/>
    <property type="match status" value="2"/>
</dbReference>
<dbReference type="FunFam" id="3.40.50.300:FF:000198">
    <property type="entry name" value="Activating signal cointegrator 1 complex subunit"/>
    <property type="match status" value="1"/>
</dbReference>
<keyword evidence="5" id="KW-0547">Nucleotide-binding</keyword>
<evidence type="ECO:0000313" key="16">
    <source>
        <dbReference type="EMBL" id="CAF1257137.1"/>
    </source>
</evidence>
<evidence type="ECO:0000256" key="12">
    <source>
        <dbReference type="ARBA" id="ARBA00023242"/>
    </source>
</evidence>
<dbReference type="InterPro" id="IPR014001">
    <property type="entry name" value="Helicase_ATP-bd"/>
</dbReference>
<evidence type="ECO:0008006" key="18">
    <source>
        <dbReference type="Google" id="ProtNLM"/>
    </source>
</evidence>
<dbReference type="InterPro" id="IPR035892">
    <property type="entry name" value="C2_domain_sf"/>
</dbReference>
<dbReference type="FunFam" id="1.10.10.10:FF:000024">
    <property type="entry name" value="U5 small nuclear ribonucleoprotein helicase"/>
    <property type="match status" value="1"/>
</dbReference>
<gene>
    <name evidence="16" type="ORF">SEV965_LOCUS24040</name>
</gene>
<comment type="caution">
    <text evidence="16">The sequence shown here is derived from an EMBL/GenBank/DDBJ whole genome shotgun (WGS) entry which is preliminary data.</text>
</comment>
<dbReference type="PANTHER" id="PTHR47961:SF13">
    <property type="entry name" value="ACTIVATING SIGNAL COINTEGRATOR 1 COMPLEX SUBUNIT 3"/>
    <property type="match status" value="1"/>
</dbReference>
<dbReference type="FunFam" id="3.40.50.300:FF:000062">
    <property type="entry name" value="U5 small nuclear ribonucleoprotein helicase"/>
    <property type="match status" value="1"/>
</dbReference>
<dbReference type="SUPFAM" id="SSF158702">
    <property type="entry name" value="Sec63 N-terminal domain-like"/>
    <property type="match status" value="2"/>
</dbReference>
<dbReference type="InterPro" id="IPR036390">
    <property type="entry name" value="WH_DNA-bd_sf"/>
</dbReference>
<comment type="subcellular location">
    <subcellularLocation>
        <location evidence="2">Cytoplasm</location>
        <location evidence="2">Cytosol</location>
    </subcellularLocation>
    <subcellularLocation>
        <location evidence="1">Nucleus speckle</location>
    </subcellularLocation>
</comment>
<dbReference type="InterPro" id="IPR003593">
    <property type="entry name" value="AAA+_ATPase"/>
</dbReference>
<dbReference type="FunFam" id="1.10.3380.10:FF:000002">
    <property type="entry name" value="Activating signal cointegrator 1 complex subunit 3"/>
    <property type="match status" value="1"/>
</dbReference>